<evidence type="ECO:0000313" key="3">
    <source>
        <dbReference type="Proteomes" id="UP001501509"/>
    </source>
</evidence>
<dbReference type="RefSeq" id="WP_344548240.1">
    <property type="nucleotide sequence ID" value="NZ_BAAATD010000018.1"/>
</dbReference>
<organism evidence="2 3">
    <name type="scientific">Actinomadura fulvescens</name>
    <dbReference type="NCBI Taxonomy" id="46160"/>
    <lineage>
        <taxon>Bacteria</taxon>
        <taxon>Bacillati</taxon>
        <taxon>Actinomycetota</taxon>
        <taxon>Actinomycetes</taxon>
        <taxon>Streptosporangiales</taxon>
        <taxon>Thermomonosporaceae</taxon>
        <taxon>Actinomadura</taxon>
    </lineage>
</organism>
<name>A0ABP6D4I9_9ACTN</name>
<sequence>MRLTVTALLLTLSLAATACANDRPAAAPSTPPALSAKAAFIQQADKICRAADDKFPPGDTDTLAKEVAALKLSNRGMRVTMAELRRLPPPRDDAAALDKKFFAPYENAIRDLERIQRDIDRALARHDDRQVRRLIDRSYALTDADEVTQALVFAEKYGLKSCAGEPEEGQLPS</sequence>
<gene>
    <name evidence="2" type="ORF">GCM10010411_85380</name>
</gene>
<dbReference type="EMBL" id="BAAATD010000018">
    <property type="protein sequence ID" value="GAA2633682.1"/>
    <property type="molecule type" value="Genomic_DNA"/>
</dbReference>
<dbReference type="Proteomes" id="UP001501509">
    <property type="component" value="Unassembled WGS sequence"/>
</dbReference>
<accession>A0ABP6D4I9</accession>
<proteinExistence type="predicted"/>
<evidence type="ECO:0000313" key="2">
    <source>
        <dbReference type="EMBL" id="GAA2633682.1"/>
    </source>
</evidence>
<keyword evidence="1" id="KW-0732">Signal</keyword>
<dbReference type="PROSITE" id="PS51257">
    <property type="entry name" value="PROKAR_LIPOPROTEIN"/>
    <property type="match status" value="1"/>
</dbReference>
<evidence type="ECO:0000256" key="1">
    <source>
        <dbReference type="SAM" id="SignalP"/>
    </source>
</evidence>
<reference evidence="3" key="1">
    <citation type="journal article" date="2019" name="Int. J. Syst. Evol. Microbiol.">
        <title>The Global Catalogue of Microorganisms (GCM) 10K type strain sequencing project: providing services to taxonomists for standard genome sequencing and annotation.</title>
        <authorList>
            <consortium name="The Broad Institute Genomics Platform"/>
            <consortium name="The Broad Institute Genome Sequencing Center for Infectious Disease"/>
            <person name="Wu L."/>
            <person name="Ma J."/>
        </authorList>
    </citation>
    <scope>NUCLEOTIDE SEQUENCE [LARGE SCALE GENOMIC DNA]</scope>
    <source>
        <strain evidence="3">JCM 6833</strain>
    </source>
</reference>
<feature type="signal peptide" evidence="1">
    <location>
        <begin position="1"/>
        <end position="18"/>
    </location>
</feature>
<comment type="caution">
    <text evidence="2">The sequence shown here is derived from an EMBL/GenBank/DDBJ whole genome shotgun (WGS) entry which is preliminary data.</text>
</comment>
<protein>
    <recommendedName>
        <fullName evidence="4">Lipoprotein</fullName>
    </recommendedName>
</protein>
<feature type="chain" id="PRO_5046806774" description="Lipoprotein" evidence="1">
    <location>
        <begin position="19"/>
        <end position="173"/>
    </location>
</feature>
<evidence type="ECO:0008006" key="4">
    <source>
        <dbReference type="Google" id="ProtNLM"/>
    </source>
</evidence>
<keyword evidence="3" id="KW-1185">Reference proteome</keyword>